<dbReference type="SUPFAM" id="SSF160059">
    <property type="entry name" value="PriA/YqbF domain"/>
    <property type="match status" value="1"/>
</dbReference>
<dbReference type="Pfam" id="PF16922">
    <property type="entry name" value="SLD5_C"/>
    <property type="match status" value="1"/>
</dbReference>
<dbReference type="Proteomes" id="UP000237000">
    <property type="component" value="Unassembled WGS sequence"/>
</dbReference>
<dbReference type="PANTHER" id="PTHR21206:SF0">
    <property type="entry name" value="DNA REPLICATION COMPLEX GINS PROTEIN SLD5"/>
    <property type="match status" value="1"/>
</dbReference>
<dbReference type="InterPro" id="IPR036224">
    <property type="entry name" value="GINS_bundle-like_dom_sf"/>
</dbReference>
<dbReference type="InterPro" id="IPR038749">
    <property type="entry name" value="Sld5_GINS_A"/>
</dbReference>
<evidence type="ECO:0000256" key="3">
    <source>
        <dbReference type="ARBA" id="ARBA00014804"/>
    </source>
</evidence>
<sequence length="362" mass="41307">MVAEFVEASRHWCKREWIAEYSRGVSDIARIGAALLWGLGVEGDLGTLVIPDIGLMIYLKGVNRIVKLELSGCEESYDGIKAIGQCCQMLEELALCDRRMDDGWLAALSYCGNLRTFKALFVSANLRISKHCRYLLEGEADIFEGCSLVTTGGLESVVLSWKELQGLRVISCNNVKDSEEETVDEFAESGVDPLTVSLYQMDLDRTQFLLRSYLRIRLQKIEKYMFHILNTAELFNRLSKEEKSFAERSSNDLKIHLEESVLSRLPDNYQSIVQQSIISEETDMVPKPQLDVFVVCKTKYYLGHIQLEDIDDGNSDNSRSGAFGRGNQRPLEEPFEMEPNVLYFVRYKPIKKFVEEGRIDLY</sequence>
<dbReference type="Gene3D" id="3.80.10.10">
    <property type="entry name" value="Ribonuclease Inhibitor"/>
    <property type="match status" value="1"/>
</dbReference>
<dbReference type="GO" id="GO:0000727">
    <property type="term" value="P:double-strand break repair via break-induced replication"/>
    <property type="evidence" value="ECO:0007669"/>
    <property type="project" value="TreeGrafter"/>
</dbReference>
<organism evidence="9 10">
    <name type="scientific">Trema orientale</name>
    <name type="common">Charcoal tree</name>
    <name type="synonym">Celtis orientalis</name>
    <dbReference type="NCBI Taxonomy" id="63057"/>
    <lineage>
        <taxon>Eukaryota</taxon>
        <taxon>Viridiplantae</taxon>
        <taxon>Streptophyta</taxon>
        <taxon>Embryophyta</taxon>
        <taxon>Tracheophyta</taxon>
        <taxon>Spermatophyta</taxon>
        <taxon>Magnoliopsida</taxon>
        <taxon>eudicotyledons</taxon>
        <taxon>Gunneridae</taxon>
        <taxon>Pentapetalae</taxon>
        <taxon>rosids</taxon>
        <taxon>fabids</taxon>
        <taxon>Rosales</taxon>
        <taxon>Cannabaceae</taxon>
        <taxon>Trema</taxon>
    </lineage>
</organism>
<dbReference type="InParanoid" id="A0A2P5F5U7"/>
<dbReference type="STRING" id="63057.A0A2P5F5U7"/>
<evidence type="ECO:0000313" key="9">
    <source>
        <dbReference type="EMBL" id="PON93166.1"/>
    </source>
</evidence>
<proteinExistence type="inferred from homology"/>
<evidence type="ECO:0000259" key="7">
    <source>
        <dbReference type="Pfam" id="PF05916"/>
    </source>
</evidence>
<keyword evidence="4" id="KW-0235">DNA replication</keyword>
<reference evidence="10" key="1">
    <citation type="submission" date="2016-06" db="EMBL/GenBank/DDBJ databases">
        <title>Parallel loss of symbiosis genes in relatives of nitrogen-fixing non-legume Parasponia.</title>
        <authorList>
            <person name="Van Velzen R."/>
            <person name="Holmer R."/>
            <person name="Bu F."/>
            <person name="Rutten L."/>
            <person name="Van Zeijl A."/>
            <person name="Liu W."/>
            <person name="Santuari L."/>
            <person name="Cao Q."/>
            <person name="Sharma T."/>
            <person name="Shen D."/>
            <person name="Roswanjaya Y."/>
            <person name="Wardhani T."/>
            <person name="Kalhor M.S."/>
            <person name="Jansen J."/>
            <person name="Van den Hoogen J."/>
            <person name="Gungor B."/>
            <person name="Hartog M."/>
            <person name="Hontelez J."/>
            <person name="Verver J."/>
            <person name="Yang W.-C."/>
            <person name="Schijlen E."/>
            <person name="Repin R."/>
            <person name="Schilthuizen M."/>
            <person name="Schranz E."/>
            <person name="Heidstra R."/>
            <person name="Miyata K."/>
            <person name="Fedorova E."/>
            <person name="Kohlen W."/>
            <person name="Bisseling T."/>
            <person name="Smit S."/>
            <person name="Geurts R."/>
        </authorList>
    </citation>
    <scope>NUCLEOTIDE SEQUENCE [LARGE SCALE GENOMIC DNA]</scope>
    <source>
        <strain evidence="10">cv. RG33-2</strain>
    </source>
</reference>
<dbReference type="SUPFAM" id="SSF158573">
    <property type="entry name" value="GINS helical bundle-like"/>
    <property type="match status" value="1"/>
</dbReference>
<dbReference type="GO" id="GO:0000811">
    <property type="term" value="C:GINS complex"/>
    <property type="evidence" value="ECO:0007669"/>
    <property type="project" value="TreeGrafter"/>
</dbReference>
<evidence type="ECO:0000313" key="10">
    <source>
        <dbReference type="Proteomes" id="UP000237000"/>
    </source>
</evidence>
<dbReference type="OrthoDB" id="338231at2759"/>
<dbReference type="AlphaFoldDB" id="A0A2P5F5U7"/>
<feature type="region of interest" description="Disordered" evidence="6">
    <location>
        <begin position="312"/>
        <end position="331"/>
    </location>
</feature>
<dbReference type="InterPro" id="IPR031633">
    <property type="entry name" value="SLD5_C"/>
</dbReference>
<protein>
    <recommendedName>
        <fullName evidence="3">DNA replication complex GINS protein SLD5</fullName>
    </recommendedName>
</protein>
<comment type="subcellular location">
    <subcellularLocation>
        <location evidence="1">Nucleus</location>
    </subcellularLocation>
</comment>
<evidence type="ECO:0000256" key="2">
    <source>
        <dbReference type="ARBA" id="ARBA00008187"/>
    </source>
</evidence>
<dbReference type="InterPro" id="IPR032675">
    <property type="entry name" value="LRR_dom_sf"/>
</dbReference>
<name>A0A2P5F5U7_TREOI</name>
<dbReference type="PANTHER" id="PTHR21206">
    <property type="entry name" value="SLD5 PROTEIN"/>
    <property type="match status" value="1"/>
</dbReference>
<evidence type="ECO:0000256" key="1">
    <source>
        <dbReference type="ARBA" id="ARBA00004123"/>
    </source>
</evidence>
<evidence type="ECO:0000256" key="5">
    <source>
        <dbReference type="ARBA" id="ARBA00023242"/>
    </source>
</evidence>
<evidence type="ECO:0000259" key="8">
    <source>
        <dbReference type="Pfam" id="PF16922"/>
    </source>
</evidence>
<comment type="similarity">
    <text evidence="2">Belongs to the GINS4/SLD5 family.</text>
</comment>
<gene>
    <name evidence="9" type="ORF">TorRG33x02_110720</name>
</gene>
<feature type="domain" description="DNA replication complex GINS protein SLD5 C-terminal" evidence="8">
    <location>
        <begin position="333"/>
        <end position="361"/>
    </location>
</feature>
<accession>A0A2P5F5U7</accession>
<dbReference type="Gene3D" id="1.20.58.1030">
    <property type="match status" value="1"/>
</dbReference>
<dbReference type="Pfam" id="PF05916">
    <property type="entry name" value="Sld5"/>
    <property type="match status" value="1"/>
</dbReference>
<dbReference type="GO" id="GO:0006261">
    <property type="term" value="P:DNA-templated DNA replication"/>
    <property type="evidence" value="ECO:0007669"/>
    <property type="project" value="InterPro"/>
</dbReference>
<dbReference type="InterPro" id="IPR021151">
    <property type="entry name" value="GINS_A"/>
</dbReference>
<dbReference type="FunCoup" id="A0A2P5F5U7">
    <property type="interactions" value="2270"/>
</dbReference>
<keyword evidence="10" id="KW-1185">Reference proteome</keyword>
<feature type="domain" description="GINS subunit" evidence="7">
    <location>
        <begin position="194"/>
        <end position="255"/>
    </location>
</feature>
<dbReference type="CDD" id="cd11711">
    <property type="entry name" value="GINS_A_Sld5"/>
    <property type="match status" value="1"/>
</dbReference>
<dbReference type="EMBL" id="JXTC01000060">
    <property type="protein sequence ID" value="PON93166.1"/>
    <property type="molecule type" value="Genomic_DNA"/>
</dbReference>
<dbReference type="InterPro" id="IPR008591">
    <property type="entry name" value="GINS_Sld5"/>
</dbReference>
<keyword evidence="5" id="KW-0539">Nucleus</keyword>
<evidence type="ECO:0000256" key="4">
    <source>
        <dbReference type="ARBA" id="ARBA00022705"/>
    </source>
</evidence>
<evidence type="ECO:0000256" key="6">
    <source>
        <dbReference type="SAM" id="MobiDB-lite"/>
    </source>
</evidence>
<comment type="caution">
    <text evidence="9">The sequence shown here is derived from an EMBL/GenBank/DDBJ whole genome shotgun (WGS) entry which is preliminary data.</text>
</comment>
<dbReference type="SUPFAM" id="SSF52047">
    <property type="entry name" value="RNI-like"/>
    <property type="match status" value="1"/>
</dbReference>